<dbReference type="HOGENOM" id="CLU_024593_0_0_1"/>
<dbReference type="EMBL" id="KE148165">
    <property type="protein sequence ID" value="EPE03796.1"/>
    <property type="molecule type" value="Genomic_DNA"/>
</dbReference>
<feature type="region of interest" description="Disordered" evidence="1">
    <location>
        <begin position="192"/>
        <end position="259"/>
    </location>
</feature>
<feature type="region of interest" description="Disordered" evidence="1">
    <location>
        <begin position="1"/>
        <end position="26"/>
    </location>
</feature>
<feature type="compositionally biased region" description="Polar residues" evidence="1">
    <location>
        <begin position="214"/>
        <end position="232"/>
    </location>
</feature>
<dbReference type="eggNOG" id="ENOG502S016">
    <property type="taxonomic scope" value="Eukaryota"/>
</dbReference>
<dbReference type="OrthoDB" id="5398371at2759"/>
<reference evidence="2 3" key="1">
    <citation type="journal article" date="2013" name="BMC Genomics">
        <title>The genome and transcriptome of the pine saprophyte Ophiostoma piceae, and a comparison with the bark beetle-associated pine pathogen Grosmannia clavigera.</title>
        <authorList>
            <person name="Haridas S."/>
            <person name="Wang Y."/>
            <person name="Lim L."/>
            <person name="Massoumi Alamouti S."/>
            <person name="Jackman S."/>
            <person name="Docking R."/>
            <person name="Robertson G."/>
            <person name="Birol I."/>
            <person name="Bohlmann J."/>
            <person name="Breuil C."/>
        </authorList>
    </citation>
    <scope>NUCLEOTIDE SEQUENCE [LARGE SCALE GENOMIC DNA]</scope>
    <source>
        <strain evidence="2 3">UAMH 11346</strain>
    </source>
</reference>
<feature type="compositionally biased region" description="Low complexity" evidence="1">
    <location>
        <begin position="199"/>
        <end position="213"/>
    </location>
</feature>
<name>S3BWK6_OPHP1</name>
<proteinExistence type="predicted"/>
<dbReference type="Proteomes" id="UP000016923">
    <property type="component" value="Unassembled WGS sequence"/>
</dbReference>
<dbReference type="OMA" id="REEVSWV"/>
<sequence length="660" mass="71452">MDDEPSEATAADGKSAVKAANGVGTNRVEESTAGPVLVISPKGDVVLDLDFEVAERASKRSQSAGATLVFRKPPGVATGASKGSATGRASSLKPELPSSFRVESTVLKKHSRYFANLLGDTRFQEARTIKDALAALAIEGVDPSAAGVDRLPRVHIEIDDDGSKTADRKLIFTELLRILHWDGKLVEIVATSEQDKHSSPQSKAAKAPAKSASTIRQAKNTPGKTTAWSSRTVVAKKTQPKSADAGAEGQPHALLPGSHWSAKTPPTLLELATLAVQADRFACTEAVAAYVRTVRIRFPSPVVRAAQKDSGLGVTLKPIGGSGGALGSIANGLPGITNEEAVRQKVFVSWLFEQPLRFHAGTRELIFYGSRQWAAALAGEDQDGANGDLDTLAPPPVLPAWWELPDSIESELQFRRACIINCIASVPRHFLRLYTSRNRRQCKMGYETSSACDSFQLGEIVKFLYHKDLFFLQDFSCSLMSANANNRDRTRRILPSDYAAVDISYILSLLKQCPAYQIDKHHVHCGLRTSLLPIIEYIQAMLGTTNLGLHWHEWAQPSHGTTSWLAAAEEAGLFSDDGNGDYNDGSDDGSGDDASSVPLFGKPRAVPATDGKYTPKEFRFTRAVAGDPRLRLEGGMAASAMARQLFTARRWNWTPEGYEK</sequence>
<evidence type="ECO:0000256" key="1">
    <source>
        <dbReference type="SAM" id="MobiDB-lite"/>
    </source>
</evidence>
<dbReference type="VEuPathDB" id="FungiDB:F503_06502"/>
<dbReference type="AlphaFoldDB" id="S3BWK6"/>
<feature type="region of interest" description="Disordered" evidence="1">
    <location>
        <begin position="72"/>
        <end position="93"/>
    </location>
</feature>
<feature type="region of interest" description="Disordered" evidence="1">
    <location>
        <begin position="576"/>
        <end position="608"/>
    </location>
</feature>
<gene>
    <name evidence="2" type="ORF">F503_06502</name>
</gene>
<organism evidence="2 3">
    <name type="scientific">Ophiostoma piceae (strain UAMH 11346)</name>
    <name type="common">Sap stain fungus</name>
    <dbReference type="NCBI Taxonomy" id="1262450"/>
    <lineage>
        <taxon>Eukaryota</taxon>
        <taxon>Fungi</taxon>
        <taxon>Dikarya</taxon>
        <taxon>Ascomycota</taxon>
        <taxon>Pezizomycotina</taxon>
        <taxon>Sordariomycetes</taxon>
        <taxon>Sordariomycetidae</taxon>
        <taxon>Ophiostomatales</taxon>
        <taxon>Ophiostomataceae</taxon>
        <taxon>Ophiostoma</taxon>
    </lineage>
</organism>
<accession>S3BWK6</accession>
<keyword evidence="3" id="KW-1185">Reference proteome</keyword>
<evidence type="ECO:0000313" key="2">
    <source>
        <dbReference type="EMBL" id="EPE03796.1"/>
    </source>
</evidence>
<evidence type="ECO:0000313" key="3">
    <source>
        <dbReference type="Proteomes" id="UP000016923"/>
    </source>
</evidence>
<protein>
    <submittedName>
        <fullName evidence="2">Hydroxyproline-rich glycoprotein</fullName>
    </submittedName>
</protein>